<dbReference type="VEuPathDB" id="TrichDB:TVAG_389800"/>
<evidence type="ECO:0000256" key="1">
    <source>
        <dbReference type="SAM" id="Coils"/>
    </source>
</evidence>
<sequence>MNMRILDGVIGILDRVQKDISDSTNKIEKLQTNLNQVQKEKENIEKELQTLRSSTKGKEEDDFPKEFLSLIPYIKNSKSIDEHYQFLNEISEEGTKK</sequence>
<accession>A2E182</accession>
<reference evidence="3" key="2">
    <citation type="journal article" date="2007" name="Science">
        <title>Draft genome sequence of the sexually transmitted pathogen Trichomonas vaginalis.</title>
        <authorList>
            <person name="Carlton J.M."/>
            <person name="Hirt R.P."/>
            <person name="Silva J.C."/>
            <person name="Delcher A.L."/>
            <person name="Schatz M."/>
            <person name="Zhao Q."/>
            <person name="Wortman J.R."/>
            <person name="Bidwell S.L."/>
            <person name="Alsmark U.C.M."/>
            <person name="Besteiro S."/>
            <person name="Sicheritz-Ponten T."/>
            <person name="Noel C.J."/>
            <person name="Dacks J.B."/>
            <person name="Foster P.G."/>
            <person name="Simillion C."/>
            <person name="Van de Peer Y."/>
            <person name="Miranda-Saavedra D."/>
            <person name="Barton G.J."/>
            <person name="Westrop G.D."/>
            <person name="Mueller S."/>
            <person name="Dessi D."/>
            <person name="Fiori P.L."/>
            <person name="Ren Q."/>
            <person name="Paulsen I."/>
            <person name="Zhang H."/>
            <person name="Bastida-Corcuera F.D."/>
            <person name="Simoes-Barbosa A."/>
            <person name="Brown M.T."/>
            <person name="Hayes R.D."/>
            <person name="Mukherjee M."/>
            <person name="Okumura C.Y."/>
            <person name="Schneider R."/>
            <person name="Smith A.J."/>
            <person name="Vanacova S."/>
            <person name="Villalvazo M."/>
            <person name="Haas B.J."/>
            <person name="Pertea M."/>
            <person name="Feldblyum T.V."/>
            <person name="Utterback T.R."/>
            <person name="Shu C.L."/>
            <person name="Osoegawa K."/>
            <person name="de Jong P.J."/>
            <person name="Hrdy I."/>
            <person name="Horvathova L."/>
            <person name="Zubacova Z."/>
            <person name="Dolezal P."/>
            <person name="Malik S.B."/>
            <person name="Logsdon J.M. Jr."/>
            <person name="Henze K."/>
            <person name="Gupta A."/>
            <person name="Wang C.C."/>
            <person name="Dunne R.L."/>
            <person name="Upcroft J.A."/>
            <person name="Upcroft P."/>
            <person name="White O."/>
            <person name="Salzberg S.L."/>
            <person name="Tang P."/>
            <person name="Chiu C.-H."/>
            <person name="Lee Y.-S."/>
            <person name="Embley T.M."/>
            <person name="Coombs G.H."/>
            <person name="Mottram J.C."/>
            <person name="Tachezy J."/>
            <person name="Fraser-Liggett C.M."/>
            <person name="Johnson P.J."/>
        </authorList>
    </citation>
    <scope>NUCLEOTIDE SEQUENCE [LARGE SCALE GENOMIC DNA]</scope>
    <source>
        <strain evidence="3">G3</strain>
    </source>
</reference>
<keyword evidence="4" id="KW-1185">Reference proteome</keyword>
<dbReference type="Proteomes" id="UP000001542">
    <property type="component" value="Unassembled WGS sequence"/>
</dbReference>
<keyword evidence="1" id="KW-0175">Coiled coil</keyword>
<name>A2E182_TRIV3</name>
<feature type="coiled-coil region" evidence="1">
    <location>
        <begin position="13"/>
        <end position="61"/>
    </location>
</feature>
<gene>
    <name evidence="3" type="ORF">TVAG_389800</name>
</gene>
<dbReference type="AlphaFoldDB" id="A2E182"/>
<dbReference type="InParanoid" id="A2E182"/>
<feature type="domain" description="DUF4515" evidence="2">
    <location>
        <begin position="12"/>
        <end position="64"/>
    </location>
</feature>
<evidence type="ECO:0000259" key="2">
    <source>
        <dbReference type="Pfam" id="PF14988"/>
    </source>
</evidence>
<dbReference type="Pfam" id="PF14988">
    <property type="entry name" value="DUF4515"/>
    <property type="match status" value="1"/>
</dbReference>
<dbReference type="SMR" id="A2E182"/>
<evidence type="ECO:0000313" key="4">
    <source>
        <dbReference type="Proteomes" id="UP000001542"/>
    </source>
</evidence>
<organism evidence="3 4">
    <name type="scientific">Trichomonas vaginalis (strain ATCC PRA-98 / G3)</name>
    <dbReference type="NCBI Taxonomy" id="412133"/>
    <lineage>
        <taxon>Eukaryota</taxon>
        <taxon>Metamonada</taxon>
        <taxon>Parabasalia</taxon>
        <taxon>Trichomonadida</taxon>
        <taxon>Trichomonadidae</taxon>
        <taxon>Trichomonas</taxon>
    </lineage>
</organism>
<dbReference type="EMBL" id="DS113283">
    <property type="protein sequence ID" value="EAY13583.1"/>
    <property type="molecule type" value="Genomic_DNA"/>
</dbReference>
<proteinExistence type="predicted"/>
<protein>
    <recommendedName>
        <fullName evidence="2">DUF4515 domain-containing protein</fullName>
    </recommendedName>
</protein>
<dbReference type="InterPro" id="IPR032777">
    <property type="entry name" value="DUF4515"/>
</dbReference>
<evidence type="ECO:0000313" key="3">
    <source>
        <dbReference type="EMBL" id="EAY13583.1"/>
    </source>
</evidence>
<reference evidence="3" key="1">
    <citation type="submission" date="2006-10" db="EMBL/GenBank/DDBJ databases">
        <authorList>
            <person name="Amadeo P."/>
            <person name="Zhao Q."/>
            <person name="Wortman J."/>
            <person name="Fraser-Liggett C."/>
            <person name="Carlton J."/>
        </authorList>
    </citation>
    <scope>NUCLEOTIDE SEQUENCE</scope>
    <source>
        <strain evidence="3">G3</strain>
    </source>
</reference>